<evidence type="ECO:0008006" key="3">
    <source>
        <dbReference type="Google" id="ProtNLM"/>
    </source>
</evidence>
<accession>A0ABD1ZE84</accession>
<evidence type="ECO:0000313" key="2">
    <source>
        <dbReference type="Proteomes" id="UP001605036"/>
    </source>
</evidence>
<reference evidence="1 2" key="1">
    <citation type="submission" date="2024-09" db="EMBL/GenBank/DDBJ databases">
        <title>Chromosome-scale assembly of Riccia fluitans.</title>
        <authorList>
            <person name="Paukszto L."/>
            <person name="Sawicki J."/>
            <person name="Karawczyk K."/>
            <person name="Piernik-Szablinska J."/>
            <person name="Szczecinska M."/>
            <person name="Mazdziarz M."/>
        </authorList>
    </citation>
    <scope>NUCLEOTIDE SEQUENCE [LARGE SCALE GENOMIC DNA]</scope>
    <source>
        <strain evidence="1">Rf_01</strain>
        <tissue evidence="1">Aerial parts of the thallus</tissue>
    </source>
</reference>
<dbReference type="Proteomes" id="UP001605036">
    <property type="component" value="Unassembled WGS sequence"/>
</dbReference>
<dbReference type="AlphaFoldDB" id="A0ABD1ZE84"/>
<sequence length="322" mass="36975">MDTAYLLKSEKYEELAEGFQEQVQECGEVARVFLLGFLGLLRGAYGNWEGSKDSFVCSVRIFKENEELIHHAHLANLVFELSIWPLGELSCLQGDLETGRFCYEVLQHLYENDQYTTRQLQSCSRLGRRLVDNLNGGGEEVETALALTIVNNLRQHARICGKRIDSKVCVKAAFEAFGLAAEVASWKMEDLNALEEIYGEVSVWVQNLSEHMWERGFLEKLREGVLAYHSSKNAHPLFADSLKQLVDGVDYSAYGTKLFETEWQYMIPFVNQAFYWLNRLGSTKVLSDSPKKAVQLVDWTDFCTFVDFWTFGSSISRYRYRN</sequence>
<proteinExistence type="predicted"/>
<keyword evidence="2" id="KW-1185">Reference proteome</keyword>
<name>A0ABD1ZE84_9MARC</name>
<evidence type="ECO:0000313" key="1">
    <source>
        <dbReference type="EMBL" id="KAL2644947.1"/>
    </source>
</evidence>
<gene>
    <name evidence="1" type="ORF">R1flu_012534</name>
</gene>
<dbReference type="EMBL" id="JBHFFA010000002">
    <property type="protein sequence ID" value="KAL2644947.1"/>
    <property type="molecule type" value="Genomic_DNA"/>
</dbReference>
<comment type="caution">
    <text evidence="1">The sequence shown here is derived from an EMBL/GenBank/DDBJ whole genome shotgun (WGS) entry which is preliminary data.</text>
</comment>
<organism evidence="1 2">
    <name type="scientific">Riccia fluitans</name>
    <dbReference type="NCBI Taxonomy" id="41844"/>
    <lineage>
        <taxon>Eukaryota</taxon>
        <taxon>Viridiplantae</taxon>
        <taxon>Streptophyta</taxon>
        <taxon>Embryophyta</taxon>
        <taxon>Marchantiophyta</taxon>
        <taxon>Marchantiopsida</taxon>
        <taxon>Marchantiidae</taxon>
        <taxon>Marchantiales</taxon>
        <taxon>Ricciaceae</taxon>
        <taxon>Riccia</taxon>
    </lineage>
</organism>
<protein>
    <recommendedName>
        <fullName evidence="3">Monoterpene synthase</fullName>
    </recommendedName>
</protein>